<dbReference type="AlphaFoldDB" id="A0A0G1FKC6"/>
<keyword evidence="1" id="KW-1133">Transmembrane helix</keyword>
<organism evidence="3 4">
    <name type="scientific">Candidatus Gottesmanbacteria bacterium GW2011_GWB1_43_11</name>
    <dbReference type="NCBI Taxonomy" id="1618446"/>
    <lineage>
        <taxon>Bacteria</taxon>
        <taxon>Candidatus Gottesmaniibacteriota</taxon>
    </lineage>
</organism>
<evidence type="ECO:0000313" key="4">
    <source>
        <dbReference type="Proteomes" id="UP000034050"/>
    </source>
</evidence>
<dbReference type="Gene3D" id="3.40.1000.10">
    <property type="entry name" value="Mog1/PsbP, alpha/beta/alpha sandwich"/>
    <property type="match status" value="1"/>
</dbReference>
<feature type="transmembrane region" description="Helical" evidence="1">
    <location>
        <begin position="12"/>
        <end position="32"/>
    </location>
</feature>
<comment type="caution">
    <text evidence="3">The sequence shown here is derived from an EMBL/GenBank/DDBJ whole genome shotgun (WGS) entry which is preliminary data.</text>
</comment>
<evidence type="ECO:0000259" key="2">
    <source>
        <dbReference type="Pfam" id="PF01789"/>
    </source>
</evidence>
<dbReference type="Pfam" id="PF01789">
    <property type="entry name" value="PsbP"/>
    <property type="match status" value="1"/>
</dbReference>
<dbReference type="GO" id="GO:0009654">
    <property type="term" value="C:photosystem II oxygen evolving complex"/>
    <property type="evidence" value="ECO:0007669"/>
    <property type="project" value="InterPro"/>
</dbReference>
<evidence type="ECO:0000256" key="1">
    <source>
        <dbReference type="SAM" id="Phobius"/>
    </source>
</evidence>
<dbReference type="EMBL" id="LCFD01000002">
    <property type="protein sequence ID" value="KKS87338.1"/>
    <property type="molecule type" value="Genomic_DNA"/>
</dbReference>
<protein>
    <recommendedName>
        <fullName evidence="2">PsbP C-terminal domain-containing protein</fullName>
    </recommendedName>
</protein>
<dbReference type="GO" id="GO:0005509">
    <property type="term" value="F:calcium ion binding"/>
    <property type="evidence" value="ECO:0007669"/>
    <property type="project" value="InterPro"/>
</dbReference>
<feature type="domain" description="PsbP C-terminal" evidence="2">
    <location>
        <begin position="51"/>
        <end position="191"/>
    </location>
</feature>
<dbReference type="GO" id="GO:0019898">
    <property type="term" value="C:extrinsic component of membrane"/>
    <property type="evidence" value="ECO:0007669"/>
    <property type="project" value="InterPro"/>
</dbReference>
<accession>A0A0G1FKC6</accession>
<sequence>MKKKQKSKQITIKPLWWVIGAVLVTVVVIIFYRSPKYSLEQQIGNSNSGSGLIVYQGNGYEISYPKNWQLDESKQEAPAVIIVSPEKRVKVYIQPQYDQRLTSDSGKTALIKNLMDAYDQNRDYSITSDESVEINGNQAFLIEGTFKEEGKQLEFSEYTFFGESGDFYTVRINFEQGEDIKAITNIIQSFKSTGPNADEIKARNLVEKVAEVIAFKKQVDIGDRSVFTVRIDRSPTIEIPYYVVQVYEIFPDHTTTFNWYRVSPKTWVVERQDLATDTWNAVK</sequence>
<dbReference type="STRING" id="1618446.UV61_C0002G0059"/>
<dbReference type="GO" id="GO:0015979">
    <property type="term" value="P:photosynthesis"/>
    <property type="evidence" value="ECO:0007669"/>
    <property type="project" value="InterPro"/>
</dbReference>
<keyword evidence="1" id="KW-0472">Membrane</keyword>
<evidence type="ECO:0000313" key="3">
    <source>
        <dbReference type="EMBL" id="KKS87338.1"/>
    </source>
</evidence>
<dbReference type="Proteomes" id="UP000034050">
    <property type="component" value="Unassembled WGS sequence"/>
</dbReference>
<gene>
    <name evidence="3" type="ORF">UV61_C0002G0059</name>
</gene>
<reference evidence="3 4" key="1">
    <citation type="journal article" date="2015" name="Nature">
        <title>rRNA introns, odd ribosomes, and small enigmatic genomes across a large radiation of phyla.</title>
        <authorList>
            <person name="Brown C.T."/>
            <person name="Hug L.A."/>
            <person name="Thomas B.C."/>
            <person name="Sharon I."/>
            <person name="Castelle C.J."/>
            <person name="Singh A."/>
            <person name="Wilkins M.J."/>
            <person name="Williams K.H."/>
            <person name="Banfield J.F."/>
        </authorList>
    </citation>
    <scope>NUCLEOTIDE SEQUENCE [LARGE SCALE GENOMIC DNA]</scope>
</reference>
<proteinExistence type="predicted"/>
<keyword evidence="1" id="KW-0812">Transmembrane</keyword>
<name>A0A0G1FKC6_9BACT</name>
<dbReference type="InterPro" id="IPR002683">
    <property type="entry name" value="PsbP_C"/>
</dbReference>